<dbReference type="SUPFAM" id="SSF53448">
    <property type="entry name" value="Nucleotide-diphospho-sugar transferases"/>
    <property type="match status" value="1"/>
</dbReference>
<sequence length="319" mass="35414">MMIVSSSNQLVSVVVPMYNVAPYVADAIESILDQTYPDVEIVIVDDGSEDSSLDEAKRALSACAKARWRSVRQENAGVSSARNRGAREAKGEWILFLDPDDVLAPETIELLVRGATKSGAEVAISDFAMIDGISIPYRRRLNESFAVMTKDEALRCHLLRARNMVAPATMVSSRLASEVPFREGCRYGEDVMWVWEVLSRTDGIVYLESPGYGYRLRPGSTITAPDSGRIETGASTFLLLDGLLADYLGDASWAASRWMLGVMHVLARYGSREQFGWFYSTFYRSRIRSLLTFPQVRVRMLAAFSMLGSVPLRAVLGRL</sequence>
<dbReference type="EC" id="2.4.-.-" evidence="2"/>
<dbReference type="CDD" id="cd00761">
    <property type="entry name" value="Glyco_tranf_GTA_type"/>
    <property type="match status" value="1"/>
</dbReference>
<dbReference type="Pfam" id="PF00535">
    <property type="entry name" value="Glycos_transf_2"/>
    <property type="match status" value="1"/>
</dbReference>
<evidence type="ECO:0000313" key="3">
    <source>
        <dbReference type="Proteomes" id="UP000746751"/>
    </source>
</evidence>
<name>A0A921INJ5_9ACTN</name>
<organism evidence="2 3">
    <name type="scientific">Collinsella ihumii</name>
    <dbReference type="NCBI Taxonomy" id="1720204"/>
    <lineage>
        <taxon>Bacteria</taxon>
        <taxon>Bacillati</taxon>
        <taxon>Actinomycetota</taxon>
        <taxon>Coriobacteriia</taxon>
        <taxon>Coriobacteriales</taxon>
        <taxon>Coriobacteriaceae</taxon>
        <taxon>Collinsella</taxon>
    </lineage>
</organism>
<gene>
    <name evidence="2" type="ORF">K8U80_02465</name>
</gene>
<dbReference type="PANTHER" id="PTHR22916:SF3">
    <property type="entry name" value="UDP-GLCNAC:BETAGAL BETA-1,3-N-ACETYLGLUCOSAMINYLTRANSFERASE-LIKE PROTEIN 1"/>
    <property type="match status" value="1"/>
</dbReference>
<keyword evidence="2" id="KW-0328">Glycosyltransferase</keyword>
<accession>A0A921INJ5</accession>
<keyword evidence="2" id="KW-0808">Transferase</keyword>
<feature type="domain" description="Glycosyltransferase 2-like" evidence="1">
    <location>
        <begin position="12"/>
        <end position="143"/>
    </location>
</feature>
<dbReference type="GO" id="GO:0016758">
    <property type="term" value="F:hexosyltransferase activity"/>
    <property type="evidence" value="ECO:0007669"/>
    <property type="project" value="UniProtKB-ARBA"/>
</dbReference>
<comment type="caution">
    <text evidence="2">The sequence shown here is derived from an EMBL/GenBank/DDBJ whole genome shotgun (WGS) entry which is preliminary data.</text>
</comment>
<evidence type="ECO:0000259" key="1">
    <source>
        <dbReference type="Pfam" id="PF00535"/>
    </source>
</evidence>
<dbReference type="Gene3D" id="3.90.550.10">
    <property type="entry name" value="Spore Coat Polysaccharide Biosynthesis Protein SpsA, Chain A"/>
    <property type="match status" value="1"/>
</dbReference>
<proteinExistence type="predicted"/>
<dbReference type="PANTHER" id="PTHR22916">
    <property type="entry name" value="GLYCOSYLTRANSFERASE"/>
    <property type="match status" value="1"/>
</dbReference>
<evidence type="ECO:0000313" key="2">
    <source>
        <dbReference type="EMBL" id="HJG30241.1"/>
    </source>
</evidence>
<dbReference type="EMBL" id="DYVF01000020">
    <property type="protein sequence ID" value="HJG30241.1"/>
    <property type="molecule type" value="Genomic_DNA"/>
</dbReference>
<protein>
    <submittedName>
        <fullName evidence="2">Glycosyltransferase</fullName>
        <ecNumber evidence="2">2.4.-.-</ecNumber>
    </submittedName>
</protein>
<reference evidence="2" key="2">
    <citation type="submission" date="2021-09" db="EMBL/GenBank/DDBJ databases">
        <authorList>
            <person name="Gilroy R."/>
        </authorList>
    </citation>
    <scope>NUCLEOTIDE SEQUENCE</scope>
    <source>
        <strain evidence="2">ChiGjej2B2-7701</strain>
    </source>
</reference>
<dbReference type="InterPro" id="IPR001173">
    <property type="entry name" value="Glyco_trans_2-like"/>
</dbReference>
<dbReference type="InterPro" id="IPR029044">
    <property type="entry name" value="Nucleotide-diphossugar_trans"/>
</dbReference>
<dbReference type="AlphaFoldDB" id="A0A921INJ5"/>
<dbReference type="Proteomes" id="UP000746751">
    <property type="component" value="Unassembled WGS sequence"/>
</dbReference>
<reference evidence="2" key="1">
    <citation type="journal article" date="2021" name="PeerJ">
        <title>Extensive microbial diversity within the chicken gut microbiome revealed by metagenomics and culture.</title>
        <authorList>
            <person name="Gilroy R."/>
            <person name="Ravi A."/>
            <person name="Getino M."/>
            <person name="Pursley I."/>
            <person name="Horton D.L."/>
            <person name="Alikhan N.F."/>
            <person name="Baker D."/>
            <person name="Gharbi K."/>
            <person name="Hall N."/>
            <person name="Watson M."/>
            <person name="Adriaenssens E.M."/>
            <person name="Foster-Nyarko E."/>
            <person name="Jarju S."/>
            <person name="Secka A."/>
            <person name="Antonio M."/>
            <person name="Oren A."/>
            <person name="Chaudhuri R.R."/>
            <person name="La Ragione R."/>
            <person name="Hildebrand F."/>
            <person name="Pallen M.J."/>
        </authorList>
    </citation>
    <scope>NUCLEOTIDE SEQUENCE</scope>
    <source>
        <strain evidence="2">ChiGjej2B2-7701</strain>
    </source>
</reference>